<proteinExistence type="inferred from homology"/>
<evidence type="ECO:0000256" key="2">
    <source>
        <dbReference type="ARBA" id="ARBA00022679"/>
    </source>
</evidence>
<dbReference type="InterPro" id="IPR029044">
    <property type="entry name" value="Nucleotide-diphossugar_trans"/>
</dbReference>
<dbReference type="RefSeq" id="WP_349153252.1">
    <property type="nucleotide sequence ID" value="NZ_DAWECI010000015.1"/>
</dbReference>
<dbReference type="EMBL" id="JBBMER010000002">
    <property type="protein sequence ID" value="MEQ2378882.1"/>
    <property type="molecule type" value="Genomic_DNA"/>
</dbReference>
<dbReference type="CDD" id="cd04193">
    <property type="entry name" value="UDPGlcNAc_PPase"/>
    <property type="match status" value="1"/>
</dbReference>
<dbReference type="SUPFAM" id="SSF53448">
    <property type="entry name" value="Nucleotide-diphospho-sugar transferases"/>
    <property type="match status" value="1"/>
</dbReference>
<sequence>MNKQEAINALKEHNQEQVIKRLEALDEVSAKKLIAQVASIDWSVVESINHKAEDNSSDRKVEPLEAVEIKDIKANKDKYTAKGIEAIKAGKVAAVLLAGGQGTRLGLDKPKGTLNVGINKDLFLFEQLINNLLDVVNQSGAYVPLYIMTSDKNNNDTVAFFEEHNFFGYDKDYVKFFIQSMAPSVDYNGKLYMESTDSLAMSPNGNGGWFTSLIDAGLDKDMESKGIELVNVFAVDNILQRIADPSFVGATILSGADCGSKVVRKCAPDEKVGVMCKVNGHPSIIEYYEMSEELANMRREDGELTYGFGVILNYLFSFNKLVEIANRKLPLHIVEKKIPYIDENDNLVKPETPNGYKFEKLVLDMVEMMDNCVPYEVERNYEFAPIKNKTGKDSLESARELLKVNGIEF</sequence>
<reference evidence="4 5" key="1">
    <citation type="submission" date="2024-03" db="EMBL/GenBank/DDBJ databases">
        <title>Human intestinal bacterial collection.</title>
        <authorList>
            <person name="Pauvert C."/>
            <person name="Hitch T.C.A."/>
            <person name="Clavel T."/>
        </authorList>
    </citation>
    <scope>NUCLEOTIDE SEQUENCE [LARGE SCALE GENOMIC DNA]</scope>
    <source>
        <strain evidence="4 5">CLA-AA-H255</strain>
    </source>
</reference>
<name>A0ABV1BT10_9FIRM</name>
<dbReference type="InterPro" id="IPR039741">
    <property type="entry name" value="UDP-sugar_pyrophosphorylase"/>
</dbReference>
<accession>A0ABV1BT10</accession>
<protein>
    <submittedName>
        <fullName evidence="4">UDPGP type 1 family protein</fullName>
    </submittedName>
</protein>
<keyword evidence="3" id="KW-0548">Nucleotidyltransferase</keyword>
<evidence type="ECO:0000256" key="1">
    <source>
        <dbReference type="ARBA" id="ARBA00010401"/>
    </source>
</evidence>
<dbReference type="PANTHER" id="PTHR11952:SF2">
    <property type="entry name" value="LD24639P"/>
    <property type="match status" value="1"/>
</dbReference>
<evidence type="ECO:0000256" key="3">
    <source>
        <dbReference type="ARBA" id="ARBA00022695"/>
    </source>
</evidence>
<dbReference type="Gene3D" id="3.90.550.10">
    <property type="entry name" value="Spore Coat Polysaccharide Biosynthesis Protein SpsA, Chain A"/>
    <property type="match status" value="1"/>
</dbReference>
<keyword evidence="5" id="KW-1185">Reference proteome</keyword>
<comment type="caution">
    <text evidence="4">The sequence shown here is derived from an EMBL/GenBank/DDBJ whole genome shotgun (WGS) entry which is preliminary data.</text>
</comment>
<keyword evidence="2" id="KW-0808">Transferase</keyword>
<comment type="similarity">
    <text evidence="1">Belongs to the UDPGP type 1 family.</text>
</comment>
<organism evidence="4 5">
    <name type="scientific">[Lactobacillus] rogosae</name>
    <dbReference type="NCBI Taxonomy" id="706562"/>
    <lineage>
        <taxon>Bacteria</taxon>
        <taxon>Bacillati</taxon>
        <taxon>Bacillota</taxon>
        <taxon>Clostridia</taxon>
        <taxon>Lachnospirales</taxon>
        <taxon>Lachnospiraceae</taxon>
        <taxon>Lachnospira</taxon>
    </lineage>
</organism>
<dbReference type="InterPro" id="IPR002618">
    <property type="entry name" value="UDPGP_fam"/>
</dbReference>
<evidence type="ECO:0000313" key="5">
    <source>
        <dbReference type="Proteomes" id="UP001442364"/>
    </source>
</evidence>
<gene>
    <name evidence="4" type="ORF">WMO14_03145</name>
</gene>
<dbReference type="Pfam" id="PF01704">
    <property type="entry name" value="UDPGP"/>
    <property type="match status" value="1"/>
</dbReference>
<evidence type="ECO:0000313" key="4">
    <source>
        <dbReference type="EMBL" id="MEQ2378882.1"/>
    </source>
</evidence>
<dbReference type="PANTHER" id="PTHR11952">
    <property type="entry name" value="UDP- GLUCOSE PYROPHOSPHORYLASE"/>
    <property type="match status" value="1"/>
</dbReference>
<dbReference type="Proteomes" id="UP001442364">
    <property type="component" value="Unassembled WGS sequence"/>
</dbReference>